<comment type="caution">
    <text evidence="2">The sequence shown here is derived from an EMBL/GenBank/DDBJ whole genome shotgun (WGS) entry which is preliminary data.</text>
</comment>
<evidence type="ECO:0000313" key="2">
    <source>
        <dbReference type="EMBL" id="KKR06284.1"/>
    </source>
</evidence>
<evidence type="ECO:0000313" key="3">
    <source>
        <dbReference type="Proteomes" id="UP000034799"/>
    </source>
</evidence>
<sequence>MKPMTVISSLVLFAVLLTACNIGAVQSVSGDVSACGGVVSMNADGTFTADVGTIVYTIGGITLHYEDGDPLKLNAGQFATVTELVTINPTAGTITGKVIPGVGTPPACVVAAAAIVPATMTPQPVSTELDFVLAHGAHFADYITPGRDYRELSVMDVYNALKAYGYEDTDFLVIAHSDEVREWQESRLLAKSFDAGKALIAVGEVKNLKSDKAFMLVSANVYDGPNDINGNPLEVFDPTPNE</sequence>
<reference evidence="2 3" key="1">
    <citation type="journal article" date="2015" name="Nature">
        <title>rRNA introns, odd ribosomes, and small enigmatic genomes across a large radiation of phyla.</title>
        <authorList>
            <person name="Brown C.T."/>
            <person name="Hug L.A."/>
            <person name="Thomas B.C."/>
            <person name="Sharon I."/>
            <person name="Castelle C.J."/>
            <person name="Singh A."/>
            <person name="Wilkins M.J."/>
            <person name="Williams K.H."/>
            <person name="Banfield J.F."/>
        </authorList>
    </citation>
    <scope>NUCLEOTIDE SEQUENCE [LARGE SCALE GENOMIC DNA]</scope>
</reference>
<feature type="signal peptide" evidence="1">
    <location>
        <begin position="1"/>
        <end position="24"/>
    </location>
</feature>
<protein>
    <submittedName>
        <fullName evidence="2">Uncharacterized protein</fullName>
    </submittedName>
</protein>
<proteinExistence type="predicted"/>
<accession>A0A0G0MQH4</accession>
<dbReference type="EMBL" id="LBWK01000001">
    <property type="protein sequence ID" value="KKR06284.1"/>
    <property type="molecule type" value="Genomic_DNA"/>
</dbReference>
<dbReference type="AlphaFoldDB" id="A0A0G0MQH4"/>
<dbReference type="PROSITE" id="PS51257">
    <property type="entry name" value="PROKAR_LIPOPROTEIN"/>
    <property type="match status" value="1"/>
</dbReference>
<keyword evidence="1" id="KW-0732">Signal</keyword>
<dbReference type="Proteomes" id="UP000034799">
    <property type="component" value="Unassembled WGS sequence"/>
</dbReference>
<gene>
    <name evidence="2" type="ORF">UT34_C0001G0324</name>
</gene>
<organism evidence="2 3">
    <name type="scientific">candidate division WS6 bacterium GW2011_GWF2_39_15</name>
    <dbReference type="NCBI Taxonomy" id="1619100"/>
    <lineage>
        <taxon>Bacteria</taxon>
        <taxon>Candidatus Dojkabacteria</taxon>
    </lineage>
</organism>
<name>A0A0G0MQH4_9BACT</name>
<evidence type="ECO:0000256" key="1">
    <source>
        <dbReference type="SAM" id="SignalP"/>
    </source>
</evidence>
<feature type="chain" id="PRO_5002533589" evidence="1">
    <location>
        <begin position="25"/>
        <end position="242"/>
    </location>
</feature>